<keyword evidence="8" id="KW-1185">Reference proteome</keyword>
<dbReference type="PANTHER" id="PTHR12713">
    <property type="entry name" value="VACUOLAR ATP SYNTHASE SUBUNIT G"/>
    <property type="match status" value="1"/>
</dbReference>
<comment type="function">
    <text evidence="5">Subunit of the V1 complex of vacuolar(H+)-ATPase (V-ATPase), a multisubunit enzyme composed of a peripheral complex (V1) that hydrolyzes ATP and a membrane integral complex (V0) that translocates protons. V-ATPase is responsible for acidifying and maintaining the pH of intracellular compartments and in some cell types, is targeted to the plasma membrane, where it is responsible for acidifying the extracellular environment.</text>
</comment>
<dbReference type="Proteomes" id="UP001497382">
    <property type="component" value="Unassembled WGS sequence"/>
</dbReference>
<evidence type="ECO:0000256" key="1">
    <source>
        <dbReference type="ARBA" id="ARBA00010066"/>
    </source>
</evidence>
<dbReference type="Gene3D" id="1.20.5.2950">
    <property type="match status" value="1"/>
</dbReference>
<dbReference type="GO" id="GO:0046961">
    <property type="term" value="F:proton-transporting ATPase activity, rotational mechanism"/>
    <property type="evidence" value="ECO:0007669"/>
    <property type="project" value="InterPro"/>
</dbReference>
<evidence type="ECO:0000313" key="7">
    <source>
        <dbReference type="EMBL" id="CAL1280735.1"/>
    </source>
</evidence>
<dbReference type="GO" id="GO:0097401">
    <property type="term" value="P:synaptic vesicle lumen acidification"/>
    <property type="evidence" value="ECO:0007669"/>
    <property type="project" value="TreeGrafter"/>
</dbReference>
<dbReference type="PANTHER" id="PTHR12713:SF11">
    <property type="entry name" value="V-TYPE PROTON ATPASE SUBUNIT G"/>
    <property type="match status" value="1"/>
</dbReference>
<comment type="similarity">
    <text evidence="1 5">Belongs to the V-ATPase G subunit family.</text>
</comment>
<evidence type="ECO:0000256" key="6">
    <source>
        <dbReference type="SAM" id="Coils"/>
    </source>
</evidence>
<dbReference type="Pfam" id="PF03179">
    <property type="entry name" value="V-ATPase_G"/>
    <property type="match status" value="1"/>
</dbReference>
<dbReference type="InterPro" id="IPR005124">
    <property type="entry name" value="V-ATPase_G"/>
</dbReference>
<dbReference type="GO" id="GO:0000221">
    <property type="term" value="C:vacuolar proton-transporting V-type ATPase, V1 domain"/>
    <property type="evidence" value="ECO:0007669"/>
    <property type="project" value="TreeGrafter"/>
</dbReference>
<dbReference type="EMBL" id="CAXIEN010000135">
    <property type="protein sequence ID" value="CAL1280735.1"/>
    <property type="molecule type" value="Genomic_DNA"/>
</dbReference>
<gene>
    <name evidence="7" type="ORF">LARSCL_LOCUS11144</name>
</gene>
<evidence type="ECO:0000256" key="2">
    <source>
        <dbReference type="ARBA" id="ARBA00022448"/>
    </source>
</evidence>
<proteinExistence type="inferred from homology"/>
<comment type="subunit">
    <text evidence="5">V-ATPase is a heteromultimeric enzyme made up of two complexes: the ATP-hydrolytic V1 complex and the proton translocation V0 complex.</text>
</comment>
<feature type="coiled-coil region" evidence="6">
    <location>
        <begin position="9"/>
        <end position="62"/>
    </location>
</feature>
<dbReference type="AlphaFoldDB" id="A0AAV2A9Q9"/>
<dbReference type="FunFam" id="1.20.5.2950:FF:000001">
    <property type="entry name" value="V-type proton ATPase subunit G"/>
    <property type="match status" value="1"/>
</dbReference>
<keyword evidence="6" id="KW-0175">Coiled coil</keyword>
<keyword evidence="4 5" id="KW-0406">Ion transport</keyword>
<dbReference type="GO" id="GO:0098793">
    <property type="term" value="C:presynapse"/>
    <property type="evidence" value="ECO:0007669"/>
    <property type="project" value="GOC"/>
</dbReference>
<accession>A0AAV2A9Q9</accession>
<organism evidence="7 8">
    <name type="scientific">Larinioides sclopetarius</name>
    <dbReference type="NCBI Taxonomy" id="280406"/>
    <lineage>
        <taxon>Eukaryota</taxon>
        <taxon>Metazoa</taxon>
        <taxon>Ecdysozoa</taxon>
        <taxon>Arthropoda</taxon>
        <taxon>Chelicerata</taxon>
        <taxon>Arachnida</taxon>
        <taxon>Araneae</taxon>
        <taxon>Araneomorphae</taxon>
        <taxon>Entelegynae</taxon>
        <taxon>Araneoidea</taxon>
        <taxon>Araneidae</taxon>
        <taxon>Larinioides</taxon>
    </lineage>
</organism>
<comment type="caution">
    <text evidence="7">The sequence shown here is derived from an EMBL/GenBank/DDBJ whole genome shotgun (WGS) entry which is preliminary data.</text>
</comment>
<dbReference type="GO" id="GO:0016887">
    <property type="term" value="F:ATP hydrolysis activity"/>
    <property type="evidence" value="ECO:0007669"/>
    <property type="project" value="TreeGrafter"/>
</dbReference>
<keyword evidence="3 5" id="KW-0375">Hydrogen ion transport</keyword>
<reference evidence="7 8" key="1">
    <citation type="submission" date="2024-04" db="EMBL/GenBank/DDBJ databases">
        <authorList>
            <person name="Rising A."/>
            <person name="Reimegard J."/>
            <person name="Sonavane S."/>
            <person name="Akerstrom W."/>
            <person name="Nylinder S."/>
            <person name="Hedman E."/>
            <person name="Kallberg Y."/>
        </authorList>
    </citation>
    <scope>NUCLEOTIDE SEQUENCE [LARGE SCALE GENOMIC DNA]</scope>
</reference>
<protein>
    <recommendedName>
        <fullName evidence="5">V-type proton ATPase subunit G</fullName>
    </recommendedName>
</protein>
<sequence>MFKNDSQSIQYLLAAEKKAEEKVNQARKRKHLRLKQAKEEAQAEIENIRQEKEKEFKEHEAKYLGSKESDENKIEKETDKLLSELSKYVRLNKGLVVDCLLDLAFTISCEVHVNYRAAIE</sequence>
<dbReference type="NCBIfam" id="TIGR01147">
    <property type="entry name" value="V_ATP_synt_G"/>
    <property type="match status" value="1"/>
</dbReference>
<evidence type="ECO:0000313" key="8">
    <source>
        <dbReference type="Proteomes" id="UP001497382"/>
    </source>
</evidence>
<keyword evidence="2 5" id="KW-0813">Transport</keyword>
<evidence type="ECO:0000256" key="4">
    <source>
        <dbReference type="ARBA" id="ARBA00023065"/>
    </source>
</evidence>
<evidence type="ECO:0000256" key="5">
    <source>
        <dbReference type="RuleBase" id="RU364019"/>
    </source>
</evidence>
<name>A0AAV2A9Q9_9ARAC</name>
<evidence type="ECO:0000256" key="3">
    <source>
        <dbReference type="ARBA" id="ARBA00022781"/>
    </source>
</evidence>